<evidence type="ECO:0000256" key="7">
    <source>
        <dbReference type="HAMAP-Rule" id="MF_01208"/>
    </source>
</evidence>
<accession>A0A9X4M833</accession>
<dbReference type="EMBL" id="VBTY01000052">
    <property type="protein sequence ID" value="MDG3494538.1"/>
    <property type="molecule type" value="Genomic_DNA"/>
</dbReference>
<feature type="binding site" description="in other chain" evidence="7">
    <location>
        <position position="412"/>
    </location>
    <ligand>
        <name>5-phospho-alpha-D-ribose 1-diphosphate</name>
        <dbReference type="ChEBI" id="CHEBI:58017"/>
        <note>ligand shared between dimeric partners</note>
    </ligand>
</feature>
<dbReference type="Proteomes" id="UP001152872">
    <property type="component" value="Unassembled WGS sequence"/>
</dbReference>
<comment type="similarity">
    <text evidence="7">Belongs to the purine/pyrimidine phosphoribosyltransferase family. PyrE subfamily.</text>
</comment>
<comment type="function">
    <text evidence="7">Catalyzes the transfer of a ribosyl phosphate group from 5-phosphoribose 1-diphosphate to orotate, leading to the formation of orotidine monophosphate (OMP).</text>
</comment>
<keyword evidence="7" id="KW-0460">Magnesium</keyword>
<dbReference type="SUPFAM" id="SSF53271">
    <property type="entry name" value="PRTase-like"/>
    <property type="match status" value="1"/>
</dbReference>
<evidence type="ECO:0000256" key="2">
    <source>
        <dbReference type="ARBA" id="ARBA00011971"/>
    </source>
</evidence>
<evidence type="ECO:0000259" key="8">
    <source>
        <dbReference type="Pfam" id="PF00156"/>
    </source>
</evidence>
<feature type="binding site" evidence="7">
    <location>
        <position position="415"/>
    </location>
    <ligand>
        <name>5-phospho-alpha-D-ribose 1-diphosphate</name>
        <dbReference type="ChEBI" id="CHEBI:58017"/>
        <note>ligand shared between dimeric partners</note>
    </ligand>
</feature>
<reference evidence="10" key="1">
    <citation type="submission" date="2019-05" db="EMBL/GenBank/DDBJ databases">
        <title>Whole genome sequencing of Pseudanabaena catenata USMAC16.</title>
        <authorList>
            <person name="Khan Z."/>
            <person name="Omar W.M."/>
            <person name="Convey P."/>
            <person name="Merican F."/>
            <person name="Najimudin N."/>
        </authorList>
    </citation>
    <scope>NUCLEOTIDE SEQUENCE</scope>
    <source>
        <strain evidence="10">USMAC16</strain>
    </source>
</reference>
<feature type="binding site" description="in other chain" evidence="7">
    <location>
        <begin position="437"/>
        <end position="445"/>
    </location>
    <ligand>
        <name>5-phospho-alpha-D-ribose 1-diphosphate</name>
        <dbReference type="ChEBI" id="CHEBI:58017"/>
        <note>ligand shared between dimeric partners</note>
    </ligand>
</feature>
<gene>
    <name evidence="7" type="primary">pyrE</name>
    <name evidence="10" type="ORF">FEV09_08190</name>
</gene>
<dbReference type="InterPro" id="IPR013785">
    <property type="entry name" value="Aldolase_TIM"/>
</dbReference>
<comment type="caution">
    <text evidence="10">The sequence shown here is derived from an EMBL/GenBank/DDBJ whole genome shotgun (WGS) entry which is preliminary data.</text>
</comment>
<dbReference type="CDD" id="cd06223">
    <property type="entry name" value="PRTases_typeI"/>
    <property type="match status" value="1"/>
</dbReference>
<name>A0A9X4M833_9CYAN</name>
<evidence type="ECO:0000256" key="4">
    <source>
        <dbReference type="ARBA" id="ARBA00022679"/>
    </source>
</evidence>
<dbReference type="GO" id="GO:0044205">
    <property type="term" value="P:'de novo' UMP biosynthetic process"/>
    <property type="evidence" value="ECO:0007669"/>
    <property type="project" value="UniProtKB-UniRule"/>
</dbReference>
<keyword evidence="6 10" id="KW-0456">Lyase</keyword>
<comment type="pathway">
    <text evidence="1 7">Pyrimidine metabolism; UMP biosynthesis via de novo pathway; UMP from orotate: step 1/2.</text>
</comment>
<evidence type="ECO:0000256" key="5">
    <source>
        <dbReference type="ARBA" id="ARBA00022975"/>
    </source>
</evidence>
<dbReference type="AlphaFoldDB" id="A0A9X4M833"/>
<evidence type="ECO:0000259" key="9">
    <source>
        <dbReference type="Pfam" id="PF00215"/>
    </source>
</evidence>
<organism evidence="10 11">
    <name type="scientific">Pseudanabaena catenata USMAC16</name>
    <dbReference type="NCBI Taxonomy" id="1855837"/>
    <lineage>
        <taxon>Bacteria</taxon>
        <taxon>Bacillati</taxon>
        <taxon>Cyanobacteriota</taxon>
        <taxon>Cyanophyceae</taxon>
        <taxon>Pseudanabaenales</taxon>
        <taxon>Pseudanabaenaceae</taxon>
        <taxon>Pseudanabaena</taxon>
    </lineage>
</organism>
<feature type="binding site" evidence="7">
    <location>
        <position position="411"/>
    </location>
    <ligand>
        <name>5-phospho-alpha-D-ribose 1-diphosphate</name>
        <dbReference type="ChEBI" id="CHEBI:58017"/>
        <note>ligand shared between dimeric partners</note>
    </ligand>
</feature>
<evidence type="ECO:0000256" key="6">
    <source>
        <dbReference type="ARBA" id="ARBA00023239"/>
    </source>
</evidence>
<keyword evidence="5 7" id="KW-0665">Pyrimidine biosynthesis</keyword>
<dbReference type="InterPro" id="IPR023031">
    <property type="entry name" value="OPRT"/>
</dbReference>
<protein>
    <recommendedName>
        <fullName evidence="2 7">Orotate phosphoribosyltransferase</fullName>
        <shortName evidence="7">OPRT</shortName>
        <shortName evidence="7">OPRTase</shortName>
        <ecNumber evidence="2 7">2.4.2.10</ecNumber>
    </recommendedName>
</protein>
<dbReference type="Gene3D" id="3.40.50.2020">
    <property type="match status" value="1"/>
</dbReference>
<dbReference type="HAMAP" id="MF_01208">
    <property type="entry name" value="PyrE"/>
    <property type="match status" value="1"/>
</dbReference>
<dbReference type="EC" id="2.4.2.10" evidence="2 7"/>
<dbReference type="GO" id="GO:0004588">
    <property type="term" value="F:orotate phosphoribosyltransferase activity"/>
    <property type="evidence" value="ECO:0007669"/>
    <property type="project" value="UniProtKB-UniRule"/>
</dbReference>
<dbReference type="Gene3D" id="3.20.20.70">
    <property type="entry name" value="Aldolase class I"/>
    <property type="match status" value="1"/>
</dbReference>
<evidence type="ECO:0000313" key="11">
    <source>
        <dbReference type="Proteomes" id="UP001152872"/>
    </source>
</evidence>
<dbReference type="InterPro" id="IPR029057">
    <property type="entry name" value="PRTase-like"/>
</dbReference>
<dbReference type="GO" id="GO:0000287">
    <property type="term" value="F:magnesium ion binding"/>
    <property type="evidence" value="ECO:0007669"/>
    <property type="project" value="UniProtKB-UniRule"/>
</dbReference>
<dbReference type="GO" id="GO:0006207">
    <property type="term" value="P:'de novo' pyrimidine nucleobase biosynthetic process"/>
    <property type="evidence" value="ECO:0007669"/>
    <property type="project" value="InterPro"/>
</dbReference>
<dbReference type="PANTHER" id="PTHR19278:SF9">
    <property type="entry name" value="URIDINE 5'-MONOPHOSPHATE SYNTHASE"/>
    <property type="match status" value="1"/>
</dbReference>
<comment type="cofactor">
    <cofactor evidence="7">
        <name>Mg(2+)</name>
        <dbReference type="ChEBI" id="CHEBI:18420"/>
    </cofactor>
</comment>
<keyword evidence="11" id="KW-1185">Reference proteome</keyword>
<proteinExistence type="inferred from homology"/>
<dbReference type="InterPro" id="IPR000836">
    <property type="entry name" value="PRTase_dom"/>
</dbReference>
<sequence>MSFAAKLRTAIAKNQSILCLGLDPNPEVMPTQYRSRYDSEMSAGDDRTIAYLWEWMNFIIQSTSNLVCAYKPTLGFYTALGAGGLELLVKTLAAIPSEIPIILDAKHADLNSSSVMAKTAFEQWGVDAITLSPYIGQDLAARFLMYPDKAILVSCYSSNATAQDFQEYPHPEQKSPSTSLPTSLPIYRPMYQPMYLNVVQNCQAWAGMENLALEVGAAVPDALAKVRSLAPERFILARSIWAGRDNGQRSASLAAILKAGLDSNGGGLILPVNQDALAMGEPDVLVRSLRDEINQVIAATDRQQPICDLWMPNVCLIDRQRHPHANLILQLFDIGCITFEETVQASGQIFPYYIDLRRIISNPQVFEAVIATYAEILQNLQFDRIAGIPYGSLPTASGLALRLNFPLIFPRKEVKAYGARRLIEGNYEAGETIVVVDDILISGKSAIEGAQKIESCGLRVRDIVVFIDHESGVCDRIQKSGYSPHAVLKISEINETLYQSGRISEKQFLTLAHS</sequence>
<keyword evidence="4 7" id="KW-0808">Transferase</keyword>
<dbReference type="RefSeq" id="WP_009626614.1">
    <property type="nucleotide sequence ID" value="NZ_VBTY01000052.1"/>
</dbReference>
<dbReference type="Pfam" id="PF00215">
    <property type="entry name" value="OMPdecase"/>
    <property type="match status" value="1"/>
</dbReference>
<feature type="domain" description="Phosphoribosyltransferase" evidence="8">
    <location>
        <begin position="361"/>
        <end position="472"/>
    </location>
</feature>
<dbReference type="NCBIfam" id="NF004034">
    <property type="entry name" value="PRK05500.1"/>
    <property type="match status" value="1"/>
</dbReference>
<evidence type="ECO:0000313" key="10">
    <source>
        <dbReference type="EMBL" id="MDG3494538.1"/>
    </source>
</evidence>
<dbReference type="Pfam" id="PF00156">
    <property type="entry name" value="Pribosyltran"/>
    <property type="match status" value="1"/>
</dbReference>
<evidence type="ECO:0000256" key="3">
    <source>
        <dbReference type="ARBA" id="ARBA00022676"/>
    </source>
</evidence>
<comment type="subunit">
    <text evidence="7">Homodimer.</text>
</comment>
<dbReference type="GO" id="GO:0004590">
    <property type="term" value="F:orotidine-5'-phosphate decarboxylase activity"/>
    <property type="evidence" value="ECO:0007669"/>
    <property type="project" value="InterPro"/>
</dbReference>
<dbReference type="InterPro" id="IPR011060">
    <property type="entry name" value="RibuloseP-bd_barrel"/>
</dbReference>
<dbReference type="PANTHER" id="PTHR19278">
    <property type="entry name" value="OROTATE PHOSPHORIBOSYLTRANSFERASE"/>
    <property type="match status" value="1"/>
</dbReference>
<comment type="catalytic activity">
    <reaction evidence="7">
        <text>orotidine 5'-phosphate + diphosphate = orotate + 5-phospho-alpha-D-ribose 1-diphosphate</text>
        <dbReference type="Rhea" id="RHEA:10380"/>
        <dbReference type="ChEBI" id="CHEBI:30839"/>
        <dbReference type="ChEBI" id="CHEBI:33019"/>
        <dbReference type="ChEBI" id="CHEBI:57538"/>
        <dbReference type="ChEBI" id="CHEBI:58017"/>
        <dbReference type="EC" id="2.4.2.10"/>
    </reaction>
</comment>
<feature type="domain" description="Orotidine 5'-phosphate decarboxylase" evidence="9">
    <location>
        <begin position="18"/>
        <end position="167"/>
    </location>
</feature>
<comment type="caution">
    <text evidence="7">Lacks conserved residue(s) required for the propagation of feature annotation.</text>
</comment>
<dbReference type="SUPFAM" id="SSF51366">
    <property type="entry name" value="Ribulose-phoshate binding barrel"/>
    <property type="match status" value="1"/>
</dbReference>
<keyword evidence="3 7" id="KW-0328">Glycosyltransferase</keyword>
<evidence type="ECO:0000256" key="1">
    <source>
        <dbReference type="ARBA" id="ARBA00004889"/>
    </source>
</evidence>
<dbReference type="InterPro" id="IPR001754">
    <property type="entry name" value="OMPdeCOase_dom"/>
</dbReference>